<evidence type="ECO:0000313" key="2">
    <source>
        <dbReference type="Proteomes" id="UP000199602"/>
    </source>
</evidence>
<reference evidence="1 2" key="1">
    <citation type="submission" date="2016-10" db="EMBL/GenBank/DDBJ databases">
        <authorList>
            <person name="de Groot N.N."/>
        </authorList>
    </citation>
    <scope>NUCLEOTIDE SEQUENCE [LARGE SCALE GENOMIC DNA]</scope>
    <source>
        <strain evidence="1 2">DSM 15269</strain>
    </source>
</reference>
<name>A0A1H0AL53_9BACT</name>
<dbReference type="EMBL" id="FNIN01000001">
    <property type="protein sequence ID" value="SDN34081.1"/>
    <property type="molecule type" value="Genomic_DNA"/>
</dbReference>
<dbReference type="Proteomes" id="UP000199602">
    <property type="component" value="Unassembled WGS sequence"/>
</dbReference>
<organism evidence="1 2">
    <name type="scientific">Desulfonauticus submarinus</name>
    <dbReference type="NCBI Taxonomy" id="206665"/>
    <lineage>
        <taxon>Bacteria</taxon>
        <taxon>Pseudomonadati</taxon>
        <taxon>Thermodesulfobacteriota</taxon>
        <taxon>Desulfovibrionia</taxon>
        <taxon>Desulfovibrionales</taxon>
        <taxon>Desulfonauticaceae</taxon>
        <taxon>Desulfonauticus</taxon>
    </lineage>
</organism>
<gene>
    <name evidence="1" type="ORF">SAMN04488516_101456</name>
</gene>
<accession>A0A1H0AL53</accession>
<dbReference type="SUPFAM" id="SSF103007">
    <property type="entry name" value="Hypothetical protein TT1725"/>
    <property type="match status" value="1"/>
</dbReference>
<dbReference type="Pfam" id="PF04456">
    <property type="entry name" value="DUF503"/>
    <property type="match status" value="1"/>
</dbReference>
<keyword evidence="2" id="KW-1185">Reference proteome</keyword>
<evidence type="ECO:0008006" key="3">
    <source>
        <dbReference type="Google" id="ProtNLM"/>
    </source>
</evidence>
<dbReference type="PANTHER" id="PTHR36441:SF1">
    <property type="entry name" value="DUF503 DOMAIN-CONTAINING PROTEIN"/>
    <property type="match status" value="1"/>
</dbReference>
<dbReference type="OrthoDB" id="9809023at2"/>
<dbReference type="AlphaFoldDB" id="A0A1H0AL53"/>
<dbReference type="RefSeq" id="WP_092062742.1">
    <property type="nucleotide sequence ID" value="NZ_FNIN01000001.1"/>
</dbReference>
<dbReference type="STRING" id="206665.SAMN04488516_101456"/>
<protein>
    <recommendedName>
        <fullName evidence="3">DUF503 domain-containing protein</fullName>
    </recommendedName>
</protein>
<dbReference type="PANTHER" id="PTHR36441">
    <property type="entry name" value="HYPOTHETICAL CYTOSOLIC PROTEIN"/>
    <property type="match status" value="1"/>
</dbReference>
<dbReference type="Gene3D" id="3.30.70.1120">
    <property type="entry name" value="TT1725-like"/>
    <property type="match status" value="1"/>
</dbReference>
<proteinExistence type="predicted"/>
<dbReference type="InterPro" id="IPR007546">
    <property type="entry name" value="DUF503"/>
</dbReference>
<dbReference type="InterPro" id="IPR036746">
    <property type="entry name" value="TT1725-like_sf"/>
</dbReference>
<sequence length="95" mass="11045">MLIGVLKIKFKLHAVFSLKEKRKIAQSLKQKIKNKYNIAIAEVNHQDSLDFLEFGIVTISNKMNQIESILKKVQNYIEAMSSEEIIEIHTDFFGY</sequence>
<evidence type="ECO:0000313" key="1">
    <source>
        <dbReference type="EMBL" id="SDN34081.1"/>
    </source>
</evidence>